<feature type="domain" description="HTH araC/xylS-type" evidence="4">
    <location>
        <begin position="215"/>
        <end position="313"/>
    </location>
</feature>
<dbReference type="InterPro" id="IPR018062">
    <property type="entry name" value="HTH_AraC-typ_CS"/>
</dbReference>
<evidence type="ECO:0000313" key="6">
    <source>
        <dbReference type="Proteomes" id="UP000298693"/>
    </source>
</evidence>
<dbReference type="AlphaFoldDB" id="A0A4D8R2P6"/>
<accession>A0A4D8R2P6</accession>
<sequence>MRVNATLESGVSNEFFVTDDATLDDGMGVLQFSKTDLADGGNLSISRLIPAEDMVISFDPIDNGCLNNLLVLFSGRASLSYAGSGRQMVTPAQGCGFRYLGSPVSFELEKWVEVRSLSVSLPPHRLEGYLDDDVPQFFRRLMGMAENEPCVMPFPVSEEMRVAIEQNIAPGLTGALRQLQLESAALMLITLVAQAMSDAGTQPHPLSSREHRSAQDAFERLKASLRTPPSLSELSRSVNLSDKRLNVAFRELFGGTVFEVLRNLRLEQARTLIERGELTIKEVAWQVGYTHVSNFTSAFTTMFGTSPASYARRLPRRSKADEA</sequence>
<proteinExistence type="predicted"/>
<dbReference type="GO" id="GO:0003700">
    <property type="term" value="F:DNA-binding transcription factor activity"/>
    <property type="evidence" value="ECO:0007669"/>
    <property type="project" value="InterPro"/>
</dbReference>
<keyword evidence="3" id="KW-0804">Transcription</keyword>
<organism evidence="5 6">
    <name type="scientific">Azospirillum brasilense</name>
    <dbReference type="NCBI Taxonomy" id="192"/>
    <lineage>
        <taxon>Bacteria</taxon>
        <taxon>Pseudomonadati</taxon>
        <taxon>Pseudomonadota</taxon>
        <taxon>Alphaproteobacteria</taxon>
        <taxon>Rhodospirillales</taxon>
        <taxon>Azospirillaceae</taxon>
        <taxon>Azospirillum</taxon>
    </lineage>
</organism>
<dbReference type="InterPro" id="IPR020449">
    <property type="entry name" value="Tscrpt_reg_AraC-type_HTH"/>
</dbReference>
<dbReference type="Pfam" id="PF12833">
    <property type="entry name" value="HTH_18"/>
    <property type="match status" value="1"/>
</dbReference>
<dbReference type="InterPro" id="IPR053142">
    <property type="entry name" value="PchR_regulatory_protein"/>
</dbReference>
<dbReference type="InterPro" id="IPR018060">
    <property type="entry name" value="HTH_AraC"/>
</dbReference>
<dbReference type="EMBL" id="CP032345">
    <property type="protein sequence ID" value="QCO15690.1"/>
    <property type="molecule type" value="Genomic_DNA"/>
</dbReference>
<keyword evidence="2" id="KW-0238">DNA-binding</keyword>
<dbReference type="SUPFAM" id="SSF46689">
    <property type="entry name" value="Homeodomain-like"/>
    <property type="match status" value="1"/>
</dbReference>
<protein>
    <submittedName>
        <fullName evidence="5">AraC family transcriptional regulator</fullName>
    </submittedName>
</protein>
<dbReference type="InterPro" id="IPR009057">
    <property type="entry name" value="Homeodomain-like_sf"/>
</dbReference>
<dbReference type="PANTHER" id="PTHR47893:SF1">
    <property type="entry name" value="REGULATORY PROTEIN PCHR"/>
    <property type="match status" value="1"/>
</dbReference>
<evidence type="ECO:0000313" key="5">
    <source>
        <dbReference type="EMBL" id="QCO15690.1"/>
    </source>
</evidence>
<evidence type="ECO:0000256" key="2">
    <source>
        <dbReference type="ARBA" id="ARBA00023125"/>
    </source>
</evidence>
<dbReference type="PANTHER" id="PTHR47893">
    <property type="entry name" value="REGULATORY PROTEIN PCHR"/>
    <property type="match status" value="1"/>
</dbReference>
<dbReference type="SMART" id="SM00342">
    <property type="entry name" value="HTH_ARAC"/>
    <property type="match status" value="1"/>
</dbReference>
<evidence type="ECO:0000256" key="3">
    <source>
        <dbReference type="ARBA" id="ARBA00023163"/>
    </source>
</evidence>
<evidence type="ECO:0000259" key="4">
    <source>
        <dbReference type="PROSITE" id="PS01124"/>
    </source>
</evidence>
<evidence type="ECO:0000256" key="1">
    <source>
        <dbReference type="ARBA" id="ARBA00023015"/>
    </source>
</evidence>
<name>A0A4D8R2P6_AZOBR</name>
<gene>
    <name evidence="5" type="ORF">D3869_10880</name>
</gene>
<dbReference type="Gene3D" id="1.10.10.60">
    <property type="entry name" value="Homeodomain-like"/>
    <property type="match status" value="1"/>
</dbReference>
<dbReference type="PRINTS" id="PR00032">
    <property type="entry name" value="HTHARAC"/>
</dbReference>
<dbReference type="PROSITE" id="PS01124">
    <property type="entry name" value="HTH_ARAC_FAMILY_2"/>
    <property type="match status" value="1"/>
</dbReference>
<dbReference type="GO" id="GO:0043565">
    <property type="term" value="F:sequence-specific DNA binding"/>
    <property type="evidence" value="ECO:0007669"/>
    <property type="project" value="InterPro"/>
</dbReference>
<keyword evidence="1" id="KW-0805">Transcription regulation</keyword>
<reference evidence="5 6" key="1">
    <citation type="submission" date="2018-09" db="EMBL/GenBank/DDBJ databases">
        <title>Whole genome based analysis of evolution and adaptive divergence in Indian and Brazilian strains of Azospirillum brasilense.</title>
        <authorList>
            <person name="Singh C."/>
            <person name="Tripathi A.K."/>
        </authorList>
    </citation>
    <scope>NUCLEOTIDE SEQUENCE [LARGE SCALE GENOMIC DNA]</scope>
    <source>
        <strain evidence="5 6">MTCC4039</strain>
    </source>
</reference>
<dbReference type="Proteomes" id="UP000298693">
    <property type="component" value="Chromosome"/>
</dbReference>
<dbReference type="PROSITE" id="PS00041">
    <property type="entry name" value="HTH_ARAC_FAMILY_1"/>
    <property type="match status" value="1"/>
</dbReference>